<sequence length="147" mass="16377">MLLVGMGDIHGEPPSAGSKLSESSFMLLMLGAAVFIAAMFAWVTSEPQVQAFTFDENQQLLTLTVTRRGRKPMEVRVPFDHILSIRPYAVALFDHDGHFYVTYKGPKGKVLGYQMGDGTSLADIEFHAAWLRGMIGERMQELLNLDK</sequence>
<keyword evidence="1" id="KW-0472">Membrane</keyword>
<dbReference type="Proteomes" id="UP000297322">
    <property type="component" value="Unassembled WGS sequence"/>
</dbReference>
<comment type="caution">
    <text evidence="2">The sequence shown here is derived from an EMBL/GenBank/DDBJ whole genome shotgun (WGS) entry which is preliminary data.</text>
</comment>
<evidence type="ECO:0008006" key="4">
    <source>
        <dbReference type="Google" id="ProtNLM"/>
    </source>
</evidence>
<accession>A0A4Y9TEB5</accession>
<keyword evidence="1" id="KW-1133">Transmembrane helix</keyword>
<reference evidence="2 3" key="1">
    <citation type="submission" date="2019-03" db="EMBL/GenBank/DDBJ databases">
        <title>Biocontrol and xenobiotic degradation properties of endophytic Pseudomonas fluorescens strain BRZ63.</title>
        <authorList>
            <person name="Chlebek D.A."/>
            <person name="Pinski A."/>
            <person name="Zur J.P."/>
            <person name="Michalska J."/>
            <person name="Hupert-Kocurek K.T."/>
        </authorList>
    </citation>
    <scope>NUCLEOTIDE SEQUENCE [LARGE SCALE GENOMIC DNA]</scope>
    <source>
        <strain evidence="2 3">BRZ63</strain>
    </source>
</reference>
<name>A0A4Y9TEB5_PSEFL</name>
<keyword evidence="1" id="KW-0812">Transmembrane</keyword>
<feature type="transmembrane region" description="Helical" evidence="1">
    <location>
        <begin position="25"/>
        <end position="43"/>
    </location>
</feature>
<dbReference type="AlphaFoldDB" id="A0A4Y9TEB5"/>
<dbReference type="EMBL" id="SPVI01000014">
    <property type="protein sequence ID" value="TFW41402.1"/>
    <property type="molecule type" value="Genomic_DNA"/>
</dbReference>
<proteinExistence type="predicted"/>
<evidence type="ECO:0000313" key="2">
    <source>
        <dbReference type="EMBL" id="TFW41402.1"/>
    </source>
</evidence>
<gene>
    <name evidence="2" type="ORF">E4T65_22085</name>
</gene>
<evidence type="ECO:0000313" key="3">
    <source>
        <dbReference type="Proteomes" id="UP000297322"/>
    </source>
</evidence>
<organism evidence="2 3">
    <name type="scientific">Pseudomonas fluorescens</name>
    <dbReference type="NCBI Taxonomy" id="294"/>
    <lineage>
        <taxon>Bacteria</taxon>
        <taxon>Pseudomonadati</taxon>
        <taxon>Pseudomonadota</taxon>
        <taxon>Gammaproteobacteria</taxon>
        <taxon>Pseudomonadales</taxon>
        <taxon>Pseudomonadaceae</taxon>
        <taxon>Pseudomonas</taxon>
    </lineage>
</organism>
<evidence type="ECO:0000256" key="1">
    <source>
        <dbReference type="SAM" id="Phobius"/>
    </source>
</evidence>
<protein>
    <recommendedName>
        <fullName evidence="4">Transmembrane protein</fullName>
    </recommendedName>
</protein>